<dbReference type="PANTHER" id="PTHR30502">
    <property type="entry name" value="2-KETO-3-DEOXY-L-RHAMNONATE ALDOLASE"/>
    <property type="match status" value="1"/>
</dbReference>
<comment type="caution">
    <text evidence="5">The sequence shown here is derived from an EMBL/GenBank/DDBJ whole genome shotgun (WGS) entry which is preliminary data.</text>
</comment>
<dbReference type="Proteomes" id="UP000028981">
    <property type="component" value="Unassembled WGS sequence"/>
</dbReference>
<dbReference type="InterPro" id="IPR050251">
    <property type="entry name" value="HpcH-HpaI_aldolase"/>
</dbReference>
<dbReference type="AlphaFoldDB" id="A0A087M767"/>
<dbReference type="RefSeq" id="WP_035077764.1">
    <property type="nucleotide sequence ID" value="NZ_JQGC01000001.1"/>
</dbReference>
<dbReference type="EMBL" id="JQGC01000001">
    <property type="protein sequence ID" value="KFL32720.1"/>
    <property type="molecule type" value="Genomic_DNA"/>
</dbReference>
<keyword evidence="6" id="KW-1185">Reference proteome</keyword>
<organism evidence="5 6">
    <name type="scientific">Devosia riboflavina</name>
    <dbReference type="NCBI Taxonomy" id="46914"/>
    <lineage>
        <taxon>Bacteria</taxon>
        <taxon>Pseudomonadati</taxon>
        <taxon>Pseudomonadota</taxon>
        <taxon>Alphaproteobacteria</taxon>
        <taxon>Hyphomicrobiales</taxon>
        <taxon>Devosiaceae</taxon>
        <taxon>Devosia</taxon>
    </lineage>
</organism>
<gene>
    <name evidence="5" type="ORF">JP75_00770</name>
</gene>
<accession>A0A087M767</accession>
<sequence length="270" mass="29338">MTEKQPYSATPATQHRMRKSRVLRTIDAGGVARVLKLNTFDAKVAEIFAQAQPDALWLCQEHTSASLEAIENQIRAAKIYDVDSLVRVARGSYSDYVRPLEADATGLIVPHVMGAADARAVRDMTKFAPLGRRAVDGGNNDGMFTRVGFLDYLQTANKERFVCHQIEDPEALDEIEAIAEIDGVDALFFGPGDYSVRLGIPGQIQAPEIIKVRERVAEVARKHGKIAATVAGKANVKDYVSMGYNLLSVGADVVALATYADDVLSAFDAI</sequence>
<dbReference type="SUPFAM" id="SSF51621">
    <property type="entry name" value="Phosphoenolpyruvate/pyruvate domain"/>
    <property type="match status" value="1"/>
</dbReference>
<feature type="domain" description="HpcH/HpaI aldolase/citrate lyase" evidence="4">
    <location>
        <begin position="37"/>
        <end position="255"/>
    </location>
</feature>
<dbReference type="InterPro" id="IPR005000">
    <property type="entry name" value="Aldolase/citrate-lyase_domain"/>
</dbReference>
<dbReference type="InterPro" id="IPR040442">
    <property type="entry name" value="Pyrv_kinase-like_dom_sf"/>
</dbReference>
<keyword evidence="3" id="KW-0456">Lyase</keyword>
<dbReference type="GO" id="GO:0016832">
    <property type="term" value="F:aldehyde-lyase activity"/>
    <property type="evidence" value="ECO:0007669"/>
    <property type="project" value="TreeGrafter"/>
</dbReference>
<dbReference type="STRING" id="46914.JP75_00770"/>
<evidence type="ECO:0000256" key="3">
    <source>
        <dbReference type="ARBA" id="ARBA00023239"/>
    </source>
</evidence>
<evidence type="ECO:0000256" key="2">
    <source>
        <dbReference type="ARBA" id="ARBA00022723"/>
    </source>
</evidence>
<dbReference type="OrthoDB" id="9802624at2"/>
<protein>
    <submittedName>
        <fullName evidence="5">Aldolase</fullName>
    </submittedName>
</protein>
<evidence type="ECO:0000313" key="5">
    <source>
        <dbReference type="EMBL" id="KFL32720.1"/>
    </source>
</evidence>
<evidence type="ECO:0000259" key="4">
    <source>
        <dbReference type="Pfam" id="PF03328"/>
    </source>
</evidence>
<evidence type="ECO:0000256" key="1">
    <source>
        <dbReference type="ARBA" id="ARBA00005568"/>
    </source>
</evidence>
<keyword evidence="2" id="KW-0479">Metal-binding</keyword>
<dbReference type="GO" id="GO:0046872">
    <property type="term" value="F:metal ion binding"/>
    <property type="evidence" value="ECO:0007669"/>
    <property type="project" value="UniProtKB-KW"/>
</dbReference>
<proteinExistence type="inferred from homology"/>
<dbReference type="GO" id="GO:0005737">
    <property type="term" value="C:cytoplasm"/>
    <property type="evidence" value="ECO:0007669"/>
    <property type="project" value="TreeGrafter"/>
</dbReference>
<reference evidence="5 6" key="1">
    <citation type="submission" date="2014-08" db="EMBL/GenBank/DDBJ databases">
        <authorList>
            <person name="Hassan Y.I."/>
            <person name="Lepp D."/>
            <person name="Zhou T."/>
        </authorList>
    </citation>
    <scope>NUCLEOTIDE SEQUENCE [LARGE SCALE GENOMIC DNA]</scope>
    <source>
        <strain evidence="5 6">IFO13584</strain>
    </source>
</reference>
<dbReference type="Gene3D" id="3.20.20.60">
    <property type="entry name" value="Phosphoenolpyruvate-binding domains"/>
    <property type="match status" value="1"/>
</dbReference>
<name>A0A087M767_9HYPH</name>
<comment type="similarity">
    <text evidence="1">Belongs to the HpcH/HpaI aldolase family.</text>
</comment>
<dbReference type="Pfam" id="PF03328">
    <property type="entry name" value="HpcH_HpaI"/>
    <property type="match status" value="1"/>
</dbReference>
<evidence type="ECO:0000313" key="6">
    <source>
        <dbReference type="Proteomes" id="UP000028981"/>
    </source>
</evidence>
<dbReference type="InterPro" id="IPR015813">
    <property type="entry name" value="Pyrv/PenolPyrv_kinase-like_dom"/>
</dbReference>
<dbReference type="PANTHER" id="PTHR30502:SF0">
    <property type="entry name" value="PHOSPHOENOLPYRUVATE CARBOXYLASE FAMILY PROTEIN"/>
    <property type="match status" value="1"/>
</dbReference>